<accession>A0ABV1YBQ8</accession>
<dbReference type="Gene3D" id="1.10.443.10">
    <property type="entry name" value="Intergrase catalytic core"/>
    <property type="match status" value="1"/>
</dbReference>
<sequence length="453" mass="51898">MGRRREAHDPDRFLQLRGDHFHYYRRVPREVRDLDERGLFVRRALDTTDRTKARTARDLHEAADNALWASLMLGENPQAARVRHRQAVKRAESLGFVYRPLAEILVAEPLDTILQRVESTIGEPAKSPSIDAVGGAVDRPDDKISEALDLHFNEIARAEIRGKSPDQKKRWKAKREMSVDVFIGLVGDKAMSEITREDARVVHKYWLDRVAPEKGRADRSASTGNRNMGNLRTLYADYFRHLGFPEQKNPFADLSFTDRSKRSRPPFPTDWIRDKIFAPGALVALNEEARGIVLAFAETGARPSELANLHEGVIHVDHEVPHISVEPRDDPDDPREIKTASSVRKVPLVGVALEVFKKHPKGFPRYKDREASLSALLNKHFKNHKLFPTDNHTVYSLRHSFEDRMKNGRLDEELRRMLMGHTIDRPKYGEGGDMKMWQEELMKIVLPFDPAIV</sequence>
<dbReference type="InterPro" id="IPR011010">
    <property type="entry name" value="DNA_brk_join_enz"/>
</dbReference>
<comment type="caution">
    <text evidence="2">The sequence shown here is derived from an EMBL/GenBank/DDBJ whole genome shotgun (WGS) entry which is preliminary data.</text>
</comment>
<evidence type="ECO:0000313" key="3">
    <source>
        <dbReference type="Proteomes" id="UP001464387"/>
    </source>
</evidence>
<evidence type="ECO:0000313" key="2">
    <source>
        <dbReference type="EMBL" id="MER8932502.1"/>
    </source>
</evidence>
<keyword evidence="3" id="KW-1185">Reference proteome</keyword>
<organism evidence="2 3">
    <name type="scientific">Mesorhizobium opportunistum</name>
    <dbReference type="NCBI Taxonomy" id="593909"/>
    <lineage>
        <taxon>Bacteria</taxon>
        <taxon>Pseudomonadati</taxon>
        <taxon>Pseudomonadota</taxon>
        <taxon>Alphaproteobacteria</taxon>
        <taxon>Hyphomicrobiales</taxon>
        <taxon>Phyllobacteriaceae</taxon>
        <taxon>Mesorhizobium</taxon>
    </lineage>
</organism>
<keyword evidence="1" id="KW-0233">DNA recombination</keyword>
<dbReference type="Proteomes" id="UP001464387">
    <property type="component" value="Unassembled WGS sequence"/>
</dbReference>
<dbReference type="EMBL" id="JAMYPJ010000006">
    <property type="protein sequence ID" value="MER8932502.1"/>
    <property type="molecule type" value="Genomic_DNA"/>
</dbReference>
<reference evidence="2 3" key="1">
    <citation type="journal article" date="2024" name="Proc. Natl. Acad. Sci. U.S.A.">
        <title>The evolutionary genomics of adaptation to stress in wild rhizobium bacteria.</title>
        <authorList>
            <person name="Kehlet-Delgado H."/>
            <person name="Montoya A.P."/>
            <person name="Jensen K.T."/>
            <person name="Wendlandt C.E."/>
            <person name="Dexheimer C."/>
            <person name="Roberts M."/>
            <person name="Torres Martinez L."/>
            <person name="Friesen M.L."/>
            <person name="Griffitts J.S."/>
            <person name="Porter S.S."/>
        </authorList>
    </citation>
    <scope>NUCLEOTIDE SEQUENCE [LARGE SCALE GENOMIC DNA]</scope>
    <source>
        <strain evidence="2 3">M0729</strain>
    </source>
</reference>
<name>A0ABV1YBQ8_9HYPH</name>
<dbReference type="SUPFAM" id="SSF56349">
    <property type="entry name" value="DNA breaking-rejoining enzymes"/>
    <property type="match status" value="1"/>
</dbReference>
<gene>
    <name evidence="2" type="ORF">NKI33_05935</name>
</gene>
<evidence type="ECO:0000256" key="1">
    <source>
        <dbReference type="ARBA" id="ARBA00023172"/>
    </source>
</evidence>
<proteinExistence type="predicted"/>
<protein>
    <submittedName>
        <fullName evidence="2">Integrase</fullName>
    </submittedName>
</protein>
<dbReference type="InterPro" id="IPR013762">
    <property type="entry name" value="Integrase-like_cat_sf"/>
</dbReference>